<dbReference type="EMBL" id="JAPCXB010000123">
    <property type="protein sequence ID" value="KAJ1607253.1"/>
    <property type="molecule type" value="Genomic_DNA"/>
</dbReference>
<protein>
    <submittedName>
        <fullName evidence="3">GATA type DNA binding domain fused to an AT hook</fullName>
    </submittedName>
</protein>
<dbReference type="Proteomes" id="UP001071777">
    <property type="component" value="Unassembled WGS sequence"/>
</dbReference>
<dbReference type="Gene3D" id="3.30.50.10">
    <property type="entry name" value="Erythroid Transcription Factor GATA-1, subunit A"/>
    <property type="match status" value="1"/>
</dbReference>
<evidence type="ECO:0000259" key="2">
    <source>
        <dbReference type="SMART" id="SM00401"/>
    </source>
</evidence>
<reference evidence="3" key="1">
    <citation type="submission" date="2022-10" db="EMBL/GenBank/DDBJ databases">
        <title>Adaptive evolution leads to modifications in subtelomeric GC content in a zoonotic Cryptosporidium species.</title>
        <authorList>
            <person name="Li J."/>
            <person name="Feng Y."/>
            <person name="Xiao L."/>
        </authorList>
    </citation>
    <scope>NUCLEOTIDE SEQUENCE</scope>
    <source>
        <strain evidence="3">25894</strain>
    </source>
</reference>
<feature type="compositionally biased region" description="Polar residues" evidence="1">
    <location>
        <begin position="485"/>
        <end position="505"/>
    </location>
</feature>
<keyword evidence="4" id="KW-1185">Reference proteome</keyword>
<dbReference type="InterPro" id="IPR000679">
    <property type="entry name" value="Znf_GATA"/>
</dbReference>
<evidence type="ECO:0000313" key="3">
    <source>
        <dbReference type="EMBL" id="KAJ1607253.1"/>
    </source>
</evidence>
<dbReference type="SMART" id="SM00401">
    <property type="entry name" value="ZnF_GATA"/>
    <property type="match status" value="1"/>
</dbReference>
<evidence type="ECO:0000313" key="4">
    <source>
        <dbReference type="Proteomes" id="UP001071777"/>
    </source>
</evidence>
<sequence>MKSQAGPSQRINGGSINSLPLIENVIQTKDERLVKRSNILPNLVSCDLISDDQSLIGSRTLTGDSQCLESYPFMNNAGQPSIGNTILGEQVMMGSARNIAGDNNGEGVIFGFKSNRYFETDIQSLKSMDSKLKQTNERRAGRPPLDRSDYFCQICSATKTPQWRYISVCSVESKLRVCNACWMKQRKKRDGKCLPIQLGMSNGLNCSGIGGILKTSKIGVNKENYEPQRQSYAREINGIGYKMGGIVGKPPIINDRSTIINSGVSADGKAASRELADNLNNYVSNESLKNKTGCGASNIAASGGQCAKSTSLRSSPYSMGTGNACQNSIFDCQTCGSNRCYCSSLIVPSGVSLNSVMTSNITECPGKLISGQNKGQQYSFNVSDKIPSIDICGQSNASGISYNDTNDSILDLGSQCIRNICIDDSKLTETNIDEGNNLENFPIVEKPIFDLNCGMDHTESNVGSGIEEPYVSNCLNVVSNSAEESPINSIQQSPKQNSNTDSYPSRATGKVGNGFISRKCSDSRNNSISNKISVSTPVHHQTSTTVSPNTNYCNISSYTSSPCQSFSTYDGPFLEDPNKTMYISSGAYFNSDANRWSEDTPVQSSMDLGSCVGNSTNTDSGEKIEPLPFPLDQDTHSSTLSQSNEQIDNEQVNYGLFNKHLATTESWNSDYLHIDMFSIPSADKTTLNSETSTSVHSFSISSKFFSSSVSCNIPAVYSPGAHRDDENSSPNDCNSWDFDSSSISCIDTWQNPLWYDSYSNGYCKLS</sequence>
<feature type="region of interest" description="Disordered" evidence="1">
    <location>
        <begin position="485"/>
        <end position="519"/>
    </location>
</feature>
<gene>
    <name evidence="3" type="ORF">OJ252_2897</name>
</gene>
<name>A0ABQ8P4U9_9CRYT</name>
<feature type="compositionally biased region" description="Polar residues" evidence="1">
    <location>
        <begin position="600"/>
        <end position="619"/>
    </location>
</feature>
<comment type="caution">
    <text evidence="3">The sequence shown here is derived from an EMBL/GenBank/DDBJ whole genome shotgun (WGS) entry which is preliminary data.</text>
</comment>
<evidence type="ECO:0000256" key="1">
    <source>
        <dbReference type="SAM" id="MobiDB-lite"/>
    </source>
</evidence>
<organism evidence="3 4">
    <name type="scientific">Cryptosporidium canis</name>
    <dbReference type="NCBI Taxonomy" id="195482"/>
    <lineage>
        <taxon>Eukaryota</taxon>
        <taxon>Sar</taxon>
        <taxon>Alveolata</taxon>
        <taxon>Apicomplexa</taxon>
        <taxon>Conoidasida</taxon>
        <taxon>Coccidia</taxon>
        <taxon>Eucoccidiorida</taxon>
        <taxon>Eimeriorina</taxon>
        <taxon>Cryptosporidiidae</taxon>
        <taxon>Cryptosporidium</taxon>
    </lineage>
</organism>
<accession>A0ABQ8P4U9</accession>
<proteinExistence type="predicted"/>
<dbReference type="InterPro" id="IPR013088">
    <property type="entry name" value="Znf_NHR/GATA"/>
</dbReference>
<feature type="domain" description="GATA-type" evidence="2">
    <location>
        <begin position="146"/>
        <end position="199"/>
    </location>
</feature>
<feature type="region of interest" description="Disordered" evidence="1">
    <location>
        <begin position="600"/>
        <end position="643"/>
    </location>
</feature>